<dbReference type="AlphaFoldDB" id="A0A2S1LM28"/>
<evidence type="ECO:0000313" key="1">
    <source>
        <dbReference type="EMBL" id="AWG24741.1"/>
    </source>
</evidence>
<dbReference type="OrthoDB" id="1358253at2"/>
<dbReference type="EMBL" id="CP020919">
    <property type="protein sequence ID" value="AWG24741.1"/>
    <property type="molecule type" value="Genomic_DNA"/>
</dbReference>
<dbReference type="KEGG" id="fki:FK004_05615"/>
<evidence type="ECO:0000313" key="2">
    <source>
        <dbReference type="Proteomes" id="UP000244677"/>
    </source>
</evidence>
<protein>
    <submittedName>
        <fullName evidence="1">Uncharacterized protein</fullName>
    </submittedName>
</protein>
<sequence length="72" mass="8684">MFSKRNTIVKSLEYWSIEKPIRTNTINNIPYITREEFINHELKYIYAKNLFIIHPISRGTYLIWKVDAIPVE</sequence>
<proteinExistence type="predicted"/>
<accession>A0A2S1LM28</accession>
<reference evidence="1 2" key="1">
    <citation type="submission" date="2017-04" db="EMBL/GenBank/DDBJ databases">
        <title>Complete genome sequence of Flavobacterium kingsejong AJ004.</title>
        <authorList>
            <person name="Lee P.C."/>
        </authorList>
    </citation>
    <scope>NUCLEOTIDE SEQUENCE [LARGE SCALE GENOMIC DNA]</scope>
    <source>
        <strain evidence="1 2">AJ004</strain>
    </source>
</reference>
<organism evidence="1 2">
    <name type="scientific">Flavobacterium kingsejongi</name>
    <dbReference type="NCBI Taxonomy" id="1678728"/>
    <lineage>
        <taxon>Bacteria</taxon>
        <taxon>Pseudomonadati</taxon>
        <taxon>Bacteroidota</taxon>
        <taxon>Flavobacteriia</taxon>
        <taxon>Flavobacteriales</taxon>
        <taxon>Flavobacteriaceae</taxon>
        <taxon>Flavobacterium</taxon>
    </lineage>
</organism>
<dbReference type="Proteomes" id="UP000244677">
    <property type="component" value="Chromosome"/>
</dbReference>
<name>A0A2S1LM28_9FLAO</name>
<gene>
    <name evidence="1" type="ORF">FK004_05615</name>
</gene>
<keyword evidence="2" id="KW-1185">Reference proteome</keyword>